<feature type="coiled-coil region" evidence="1">
    <location>
        <begin position="215"/>
        <end position="259"/>
    </location>
</feature>
<dbReference type="VEuPathDB" id="TriTrypDB:ADEAN_000812700"/>
<evidence type="ECO:0000313" key="3">
    <source>
        <dbReference type="EMBL" id="CAD2220605.1"/>
    </source>
</evidence>
<protein>
    <submittedName>
        <fullName evidence="3">Uncharacterized protein</fullName>
    </submittedName>
</protein>
<keyword evidence="1" id="KW-0175">Coiled coil</keyword>
<feature type="region of interest" description="Disordered" evidence="2">
    <location>
        <begin position="288"/>
        <end position="316"/>
    </location>
</feature>
<feature type="coiled-coil region" evidence="1">
    <location>
        <begin position="15"/>
        <end position="88"/>
    </location>
</feature>
<evidence type="ECO:0000256" key="1">
    <source>
        <dbReference type="SAM" id="Coils"/>
    </source>
</evidence>
<dbReference type="EMBL" id="LR877162">
    <property type="protein sequence ID" value="CAD2220605.1"/>
    <property type="molecule type" value="Genomic_DNA"/>
</dbReference>
<evidence type="ECO:0000256" key="2">
    <source>
        <dbReference type="SAM" id="MobiDB-lite"/>
    </source>
</evidence>
<keyword evidence="4" id="KW-1185">Reference proteome</keyword>
<gene>
    <name evidence="3" type="ORF">ADEAN_000812700</name>
</gene>
<feature type="compositionally biased region" description="Basic and acidic residues" evidence="2">
    <location>
        <begin position="307"/>
        <end position="316"/>
    </location>
</feature>
<feature type="region of interest" description="Disordered" evidence="2">
    <location>
        <begin position="403"/>
        <end position="426"/>
    </location>
</feature>
<accession>A0A7G2CMF7</accession>
<reference evidence="3 4" key="1">
    <citation type="submission" date="2020-08" db="EMBL/GenBank/DDBJ databases">
        <authorList>
            <person name="Newling K."/>
            <person name="Davey J."/>
            <person name="Forrester S."/>
        </authorList>
    </citation>
    <scope>NUCLEOTIDE SEQUENCE [LARGE SCALE GENOMIC DNA]</scope>
    <source>
        <strain evidence="4">Crithidia deanei Carvalho (ATCC PRA-265)</strain>
    </source>
</reference>
<evidence type="ECO:0000313" key="4">
    <source>
        <dbReference type="Proteomes" id="UP000515908"/>
    </source>
</evidence>
<dbReference type="AlphaFoldDB" id="A0A7G2CMF7"/>
<name>A0A7G2CMF7_9TRYP</name>
<organism evidence="3 4">
    <name type="scientific">Angomonas deanei</name>
    <dbReference type="NCBI Taxonomy" id="59799"/>
    <lineage>
        <taxon>Eukaryota</taxon>
        <taxon>Discoba</taxon>
        <taxon>Euglenozoa</taxon>
        <taxon>Kinetoplastea</taxon>
        <taxon>Metakinetoplastina</taxon>
        <taxon>Trypanosomatida</taxon>
        <taxon>Trypanosomatidae</taxon>
        <taxon>Strigomonadinae</taxon>
        <taxon>Angomonas</taxon>
    </lineage>
</organism>
<sequence length="439" mass="50044">MCRTEPSTPLPLVSDSEIERTRNELTGQLEKQQAEWSRERKALTEELKDVHEACEQEMEKKAILIEQLDGLQQQYTVLEAKNKKELEQLTHKYELAFGAIQKEAETQKRELELLVEERFKQLHAGLDAMNQIAEKERKLLREKFFSQEQVEDMKKKITEELTSSLEAQRSTAQAANGQKECEKVKAATEKEWSGKLQSELARLRVELVGERDTSIRRLEEELETMRQKAEKAANADASGAAAKKEVKRLEEQLKESALQQLAQKRTIAALQTDVEALKIKLQSSVKSSRRSSLAPGRRSSVSPPPETESKRQLPKETADSLALWTARRLAAVGEYNVGLFNTIQQSCMAVVEKTTGTLHADVEAFQEESRRKAQSLDRTVSAMKMLQEDLRNKADQLRQREAELSEKEVHLEEVRKNPSDKEKSYHECCTESEGSFCTD</sequence>
<dbReference type="Proteomes" id="UP000515908">
    <property type="component" value="Chromosome 18"/>
</dbReference>
<proteinExistence type="predicted"/>